<dbReference type="PANTHER" id="PTHR47481:SF31">
    <property type="entry name" value="OS01G0873500 PROTEIN"/>
    <property type="match status" value="1"/>
</dbReference>
<dbReference type="AlphaFoldDB" id="A0A803PPY9"/>
<dbReference type="Proteomes" id="UP000596661">
    <property type="component" value="Chromosome 5"/>
</dbReference>
<feature type="domain" description="Retrovirus-related Pol polyprotein from transposon TNT 1-94-like beta-barrel" evidence="3">
    <location>
        <begin position="298"/>
        <end position="376"/>
    </location>
</feature>
<dbReference type="Pfam" id="PF13976">
    <property type="entry name" value="gag_pre-integrs"/>
    <property type="match status" value="1"/>
</dbReference>
<feature type="region of interest" description="Disordered" evidence="1">
    <location>
        <begin position="209"/>
        <end position="278"/>
    </location>
</feature>
<feature type="region of interest" description="Disordered" evidence="1">
    <location>
        <begin position="1"/>
        <end position="44"/>
    </location>
</feature>
<name>A0A803PPY9_CANSA</name>
<proteinExistence type="predicted"/>
<dbReference type="EnsemblPlants" id="evm.model.05.315">
    <property type="protein sequence ID" value="cds.evm.model.05.315"/>
    <property type="gene ID" value="evm.TU.05.315"/>
</dbReference>
<evidence type="ECO:0000313" key="5">
    <source>
        <dbReference type="Proteomes" id="UP000596661"/>
    </source>
</evidence>
<accession>A0A803PPY9</accession>
<dbReference type="OMA" id="WITYKER"/>
<protein>
    <recommendedName>
        <fullName evidence="6">GAG-pre-integrase domain-containing protein</fullName>
    </recommendedName>
</protein>
<dbReference type="InterPro" id="IPR054722">
    <property type="entry name" value="PolX-like_BBD"/>
</dbReference>
<evidence type="ECO:0000259" key="2">
    <source>
        <dbReference type="Pfam" id="PF13976"/>
    </source>
</evidence>
<dbReference type="PANTHER" id="PTHR47481">
    <property type="match status" value="1"/>
</dbReference>
<feature type="domain" description="GAG-pre-integrase" evidence="2">
    <location>
        <begin position="444"/>
        <end position="499"/>
    </location>
</feature>
<dbReference type="EMBL" id="UZAU01000414">
    <property type="status" value="NOT_ANNOTATED_CDS"/>
    <property type="molecule type" value="Genomic_DNA"/>
</dbReference>
<sequence length="514" mass="55647">MASPQNPNDEATAQEASSAVENPAVQISSNTRNDPSASQFPNAYPQHFSTLNQPFSLKLDRNNYTLWKTMVSTIVRGHRLEGYLTEAIATEFMGSATAVGLWQALENLYGAYSRARMDDMRTYIQTTRKGSLSMTAYLKQKKNWADTLALAGDSYPEAHLVANVLSGLDAEYISIVVQIEARSKTTWQELQDILLSFDSKIERLQTLTSTNKMLNTPPASNPQANMVAKNTNPGRGRGSYANSGSGNRFAGSRGGTNGGRSRGRGRSNGGSKPTCQQQFKGNPNAFIAGPEVVDSDLWFADSGASNHITADASVMTQNQEYGGKETVTVGNGNELSISHIGSGYLKTNGGRFLCLKEILHVPKIAKNLISISKLAAHNDLLIEFYADCCLIKDKATGKALLQGALKEGLYQISSPSSKTTPPSHLSKLKHTSFSGLVAASSVNVTQPSAEKSLNSKIDVWHRRLGHPSSKVLSHVLESTNVKVSQNEMQSFCDACQYGKISCSSFGSQIVLKIY</sequence>
<evidence type="ECO:0000313" key="4">
    <source>
        <dbReference type="EnsemblPlants" id="cds.evm.model.05.315"/>
    </source>
</evidence>
<reference evidence="4" key="2">
    <citation type="submission" date="2021-03" db="UniProtKB">
        <authorList>
            <consortium name="EnsemblPlants"/>
        </authorList>
    </citation>
    <scope>IDENTIFICATION</scope>
</reference>
<reference evidence="4" key="1">
    <citation type="submission" date="2018-11" db="EMBL/GenBank/DDBJ databases">
        <authorList>
            <person name="Grassa J C."/>
        </authorList>
    </citation>
    <scope>NUCLEOTIDE SEQUENCE [LARGE SCALE GENOMIC DNA]</scope>
</reference>
<keyword evidence="5" id="KW-1185">Reference proteome</keyword>
<evidence type="ECO:0000256" key="1">
    <source>
        <dbReference type="SAM" id="MobiDB-lite"/>
    </source>
</evidence>
<dbReference type="InterPro" id="IPR025724">
    <property type="entry name" value="GAG-pre-integrase_dom"/>
</dbReference>
<evidence type="ECO:0008006" key="6">
    <source>
        <dbReference type="Google" id="ProtNLM"/>
    </source>
</evidence>
<dbReference type="Pfam" id="PF22936">
    <property type="entry name" value="Pol_BBD"/>
    <property type="match status" value="1"/>
</dbReference>
<feature type="compositionally biased region" description="Polar residues" evidence="1">
    <location>
        <begin position="209"/>
        <end position="233"/>
    </location>
</feature>
<dbReference type="Gramene" id="evm.model.05.315">
    <property type="protein sequence ID" value="cds.evm.model.05.315"/>
    <property type="gene ID" value="evm.TU.05.315"/>
</dbReference>
<evidence type="ECO:0000259" key="3">
    <source>
        <dbReference type="Pfam" id="PF22936"/>
    </source>
</evidence>
<organism evidence="4 5">
    <name type="scientific">Cannabis sativa</name>
    <name type="common">Hemp</name>
    <name type="synonym">Marijuana</name>
    <dbReference type="NCBI Taxonomy" id="3483"/>
    <lineage>
        <taxon>Eukaryota</taxon>
        <taxon>Viridiplantae</taxon>
        <taxon>Streptophyta</taxon>
        <taxon>Embryophyta</taxon>
        <taxon>Tracheophyta</taxon>
        <taxon>Spermatophyta</taxon>
        <taxon>Magnoliopsida</taxon>
        <taxon>eudicotyledons</taxon>
        <taxon>Gunneridae</taxon>
        <taxon>Pentapetalae</taxon>
        <taxon>rosids</taxon>
        <taxon>fabids</taxon>
        <taxon>Rosales</taxon>
        <taxon>Cannabaceae</taxon>
        <taxon>Cannabis</taxon>
    </lineage>
</organism>